<dbReference type="RefSeq" id="WP_271920090.1">
    <property type="nucleotide sequence ID" value="NZ_JAQNDO010000001.1"/>
</dbReference>
<organism evidence="2 3">
    <name type="scientific">Polyangium mundeleinium</name>
    <dbReference type="NCBI Taxonomy" id="2995306"/>
    <lineage>
        <taxon>Bacteria</taxon>
        <taxon>Pseudomonadati</taxon>
        <taxon>Myxococcota</taxon>
        <taxon>Polyangia</taxon>
        <taxon>Polyangiales</taxon>
        <taxon>Polyangiaceae</taxon>
        <taxon>Polyangium</taxon>
    </lineage>
</organism>
<name>A0ABT5EQ89_9BACT</name>
<comment type="caution">
    <text evidence="2">The sequence shown here is derived from an EMBL/GenBank/DDBJ whole genome shotgun (WGS) entry which is preliminary data.</text>
</comment>
<dbReference type="EMBL" id="JAQNDO010000001">
    <property type="protein sequence ID" value="MDC0744008.1"/>
    <property type="molecule type" value="Genomic_DNA"/>
</dbReference>
<keyword evidence="1" id="KW-0732">Signal</keyword>
<reference evidence="2 3" key="1">
    <citation type="submission" date="2022-11" db="EMBL/GenBank/DDBJ databases">
        <title>Minimal conservation of predation-associated metabolite biosynthetic gene clusters underscores biosynthetic potential of Myxococcota including descriptions for ten novel species: Archangium lansinium sp. nov., Myxococcus landrumus sp. nov., Nannocystis bai.</title>
        <authorList>
            <person name="Ahearne A."/>
            <person name="Stevens C."/>
            <person name="Dowd S."/>
        </authorList>
    </citation>
    <scope>NUCLEOTIDE SEQUENCE [LARGE SCALE GENOMIC DNA]</scope>
    <source>
        <strain evidence="2 3">RJM3</strain>
    </source>
</reference>
<sequence length="196" mass="21596">MLKRIFAIGLTAVAFGSLAFVDVKTSEAAGGQEGLRPIEPEATCARQFGFEELQNSCGNPQSMGWQRGPKWFSISCTRTDLTWKQREFLVPIELGVSSSTYAELSCEKSCVSDTGNKDHSKTMVVQAPCREYTEMETTFKRDVTVHDCKELLSFSSVAELCDAKLKDAQGAWAFVDTKETGNVVNSCSEAKLTPQR</sequence>
<accession>A0ABT5EQ89</accession>
<dbReference type="Proteomes" id="UP001221411">
    <property type="component" value="Unassembled WGS sequence"/>
</dbReference>
<evidence type="ECO:0008006" key="4">
    <source>
        <dbReference type="Google" id="ProtNLM"/>
    </source>
</evidence>
<proteinExistence type="predicted"/>
<feature type="signal peptide" evidence="1">
    <location>
        <begin position="1"/>
        <end position="19"/>
    </location>
</feature>
<keyword evidence="3" id="KW-1185">Reference proteome</keyword>
<evidence type="ECO:0000256" key="1">
    <source>
        <dbReference type="SAM" id="SignalP"/>
    </source>
</evidence>
<feature type="chain" id="PRO_5046822336" description="Secreted protein" evidence="1">
    <location>
        <begin position="20"/>
        <end position="196"/>
    </location>
</feature>
<evidence type="ECO:0000313" key="2">
    <source>
        <dbReference type="EMBL" id="MDC0744008.1"/>
    </source>
</evidence>
<gene>
    <name evidence="2" type="ORF">POL67_21945</name>
</gene>
<protein>
    <recommendedName>
        <fullName evidence="4">Secreted protein</fullName>
    </recommendedName>
</protein>
<evidence type="ECO:0000313" key="3">
    <source>
        <dbReference type="Proteomes" id="UP001221411"/>
    </source>
</evidence>